<evidence type="ECO:0000313" key="2">
    <source>
        <dbReference type="EMBL" id="EKO31938.1"/>
    </source>
</evidence>
<dbReference type="EMBL" id="AHON02000087">
    <property type="protein sequence ID" value="EKO31938.1"/>
    <property type="molecule type" value="Genomic_DNA"/>
</dbReference>
<dbReference type="RefSeq" id="WP_004460092.1">
    <property type="nucleotide sequence ID" value="NZ_AHON02000087.1"/>
</dbReference>
<name>A0A0E2B9B9_9LEPT</name>
<keyword evidence="1" id="KW-1133">Transmembrane helix</keyword>
<sequence length="91" mass="10698">MGVIESETFRIAKEIFYYPIRINGIIFQYSGILFNFRTKALKIRKKEISSYHSIVTEIVRVPTNYVSLDLWPLGLILLSVNSCESSYIRWF</sequence>
<feature type="transmembrane region" description="Helical" evidence="1">
    <location>
        <begin position="15"/>
        <end position="36"/>
    </location>
</feature>
<dbReference type="AlphaFoldDB" id="A0A0E2B9B9"/>
<protein>
    <submittedName>
        <fullName evidence="2">Uncharacterized protein</fullName>
    </submittedName>
</protein>
<organism evidence="2 3">
    <name type="scientific">Leptospira santarosai str. MOR084</name>
    <dbReference type="NCBI Taxonomy" id="1049984"/>
    <lineage>
        <taxon>Bacteria</taxon>
        <taxon>Pseudomonadati</taxon>
        <taxon>Spirochaetota</taxon>
        <taxon>Spirochaetia</taxon>
        <taxon>Leptospirales</taxon>
        <taxon>Leptospiraceae</taxon>
        <taxon>Leptospira</taxon>
    </lineage>
</organism>
<keyword evidence="3" id="KW-1185">Reference proteome</keyword>
<dbReference type="GeneID" id="29739444"/>
<comment type="caution">
    <text evidence="2">The sequence shown here is derived from an EMBL/GenBank/DDBJ whole genome shotgun (WGS) entry which is preliminary data.</text>
</comment>
<reference evidence="2" key="1">
    <citation type="submission" date="2012-10" db="EMBL/GenBank/DDBJ databases">
        <authorList>
            <person name="Harkins D.M."/>
            <person name="Durkin A.S."/>
            <person name="Brinkac L.M."/>
            <person name="Haft D.H."/>
            <person name="Selengut J.D."/>
            <person name="Sanka R."/>
            <person name="DePew J."/>
            <person name="Purushe J."/>
            <person name="Matthias M.A."/>
            <person name="Vinetz J.M."/>
            <person name="Sutton G.G."/>
            <person name="Nierman W.C."/>
            <person name="Fouts D.E."/>
        </authorList>
    </citation>
    <scope>NUCLEOTIDE SEQUENCE [LARGE SCALE GENOMIC DNA]</scope>
    <source>
        <strain evidence="2">MOR084</strain>
    </source>
</reference>
<keyword evidence="1" id="KW-0472">Membrane</keyword>
<gene>
    <name evidence="2" type="ORF">LEP1GSC179_0292</name>
</gene>
<accession>A0A0E2B9B9</accession>
<keyword evidence="1" id="KW-0812">Transmembrane</keyword>
<proteinExistence type="predicted"/>
<evidence type="ECO:0000313" key="3">
    <source>
        <dbReference type="Proteomes" id="UP000006329"/>
    </source>
</evidence>
<dbReference type="Proteomes" id="UP000006329">
    <property type="component" value="Unassembled WGS sequence"/>
</dbReference>
<evidence type="ECO:0000256" key="1">
    <source>
        <dbReference type="SAM" id="Phobius"/>
    </source>
</evidence>